<dbReference type="Proteomes" id="UP000439986">
    <property type="component" value="Unassembled WGS sequence"/>
</dbReference>
<evidence type="ECO:0000313" key="1">
    <source>
        <dbReference type="EMBL" id="MRW82635.1"/>
    </source>
</evidence>
<reference evidence="1 2" key="1">
    <citation type="submission" date="2019-11" db="EMBL/GenBank/DDBJ databases">
        <title>Novel species isolated from a subtropical stream in China.</title>
        <authorList>
            <person name="Lu H."/>
        </authorList>
    </citation>
    <scope>NUCLEOTIDE SEQUENCE [LARGE SCALE GENOMIC DNA]</scope>
    <source>
        <strain evidence="1 2">FT26W</strain>
    </source>
</reference>
<evidence type="ECO:0000313" key="2">
    <source>
        <dbReference type="Proteomes" id="UP000439986"/>
    </source>
</evidence>
<proteinExistence type="predicted"/>
<name>A0A844CYS9_9BURK</name>
<keyword evidence="2" id="KW-1185">Reference proteome</keyword>
<organism evidence="1 2">
    <name type="scientific">Duganella aquatilis</name>
    <dbReference type="NCBI Taxonomy" id="2666082"/>
    <lineage>
        <taxon>Bacteria</taxon>
        <taxon>Pseudomonadati</taxon>
        <taxon>Pseudomonadota</taxon>
        <taxon>Betaproteobacteria</taxon>
        <taxon>Burkholderiales</taxon>
        <taxon>Oxalobacteraceae</taxon>
        <taxon>Telluria group</taxon>
        <taxon>Duganella</taxon>
    </lineage>
</organism>
<dbReference type="AlphaFoldDB" id="A0A844CYS9"/>
<dbReference type="EMBL" id="WKJL01000001">
    <property type="protein sequence ID" value="MRW82635.1"/>
    <property type="molecule type" value="Genomic_DNA"/>
</dbReference>
<evidence type="ECO:0008006" key="3">
    <source>
        <dbReference type="Google" id="ProtNLM"/>
    </source>
</evidence>
<accession>A0A844CYS9</accession>
<protein>
    <recommendedName>
        <fullName evidence="3">Fimbrial assembly protein</fullName>
    </recommendedName>
</protein>
<comment type="caution">
    <text evidence="1">The sequence shown here is derived from an EMBL/GenBank/DDBJ whole genome shotgun (WGS) entry which is preliminary data.</text>
</comment>
<sequence length="185" mass="20707">MRARNRVLKIDFAPRSVRRAWFHIHPAVLALAGVGLLLCAGAAFGGWQLAAQKREREHQLQHLQARVAAMSARPVEVTKAAIPEAQATFVNGAIRQLNLPWRELQDAVLTATPRTVALIAMEPDAGKRILKITAETKNSDDMVAYVEGLKEQESFTSVMLSRHEINEQDPNRPLRFQLEATWLAR</sequence>
<gene>
    <name evidence="1" type="ORF">GJ698_00830</name>
</gene>